<comment type="cofactor">
    <cofactor evidence="1">
        <name>pyridoxal 5'-phosphate</name>
        <dbReference type="ChEBI" id="CHEBI:597326"/>
    </cofactor>
</comment>
<dbReference type="Ensembl" id="ENSPMAT00000002203.1">
    <property type="protein sequence ID" value="ENSPMAP00000002192.1"/>
    <property type="gene ID" value="ENSPMAG00000002001.1"/>
</dbReference>
<comment type="pathway">
    <text evidence="3">Aminoacyl-tRNA biosynthesis; selenocysteinyl-tRNA(Sec) biosynthesis; selenocysteinyl-tRNA(Sec) from L-seryl-tRNA(Sec) (archaeal/eukaryal route): step 2/2.</text>
</comment>
<accession>S4RAG1</accession>
<evidence type="ECO:0000256" key="6">
    <source>
        <dbReference type="ARBA" id="ARBA00021963"/>
    </source>
</evidence>
<dbReference type="GO" id="GO:0001514">
    <property type="term" value="P:selenocysteine incorporation"/>
    <property type="evidence" value="ECO:0007669"/>
    <property type="project" value="TreeGrafter"/>
</dbReference>
<sequence>GRASAAPSMDFLMTMLSLGQRGYKRLLAERKAMYTYLENKMKVLALENGEKLLHTPHNPISLGTHTLGPRQRSVVTQLGSMLFTRQVSGARVVPLGGVTQTVGGREFRGFMSHSPCYPVAYLNAAAAIGMTQADVGAFASRLSRCLDALRRDACRKSSGINSDGDGANANPGD</sequence>
<keyword evidence="11" id="KW-0648">Protein biosynthesis</keyword>
<reference evidence="18" key="1">
    <citation type="submission" date="2025-08" db="UniProtKB">
        <authorList>
            <consortium name="Ensembl"/>
        </authorList>
    </citation>
    <scope>IDENTIFICATION</scope>
</reference>
<dbReference type="HOGENOM" id="CLU_1551194_0_0_1"/>
<evidence type="ECO:0000256" key="11">
    <source>
        <dbReference type="ARBA" id="ARBA00022917"/>
    </source>
</evidence>
<dbReference type="GeneTree" id="ENSGT00390000007332"/>
<dbReference type="InterPro" id="IPR015424">
    <property type="entry name" value="PyrdxlP-dep_Trfase"/>
</dbReference>
<evidence type="ECO:0000256" key="3">
    <source>
        <dbReference type="ARBA" id="ARBA00004822"/>
    </source>
</evidence>
<evidence type="ECO:0000256" key="2">
    <source>
        <dbReference type="ARBA" id="ARBA00002552"/>
    </source>
</evidence>
<evidence type="ECO:0000256" key="4">
    <source>
        <dbReference type="ARBA" id="ARBA00007037"/>
    </source>
</evidence>
<evidence type="ECO:0000256" key="15">
    <source>
        <dbReference type="ARBA" id="ARBA00032048"/>
    </source>
</evidence>
<proteinExistence type="inferred from homology"/>
<evidence type="ECO:0000256" key="5">
    <source>
        <dbReference type="ARBA" id="ARBA00012464"/>
    </source>
</evidence>
<dbReference type="PANTHER" id="PTHR12944">
    <property type="entry name" value="SOLUBLE LIVER ANTIGEN/LIVER PANCREAS ANTIGEN"/>
    <property type="match status" value="1"/>
</dbReference>
<dbReference type="GO" id="GO:0001717">
    <property type="term" value="P:conversion of seryl-tRNAsec to selenocys-tRNAsec"/>
    <property type="evidence" value="ECO:0007669"/>
    <property type="project" value="InterPro"/>
</dbReference>
<dbReference type="InterPro" id="IPR008829">
    <property type="entry name" value="SepSecS/SepCysS"/>
</dbReference>
<evidence type="ECO:0000256" key="16">
    <source>
        <dbReference type="ARBA" id="ARBA00032693"/>
    </source>
</evidence>
<protein>
    <recommendedName>
        <fullName evidence="6">O-phosphoseryl-tRNA(Sec) selenium transferase</fullName>
        <ecNumber evidence="5">2.9.1.2</ecNumber>
    </recommendedName>
    <alternativeName>
        <fullName evidence="14">Selenocysteine synthase</fullName>
    </alternativeName>
    <alternativeName>
        <fullName evidence="15">Selenocysteinyl-tRNA(Sec) synthase</fullName>
    </alternativeName>
    <alternativeName>
        <fullName evidence="16">Sep-tRNA:Sec-tRNA synthase</fullName>
    </alternativeName>
</protein>
<dbReference type="STRING" id="7757.ENSPMAP00000002192"/>
<keyword evidence="10" id="KW-0663">Pyridoxal phosphate</keyword>
<dbReference type="GO" id="GO:0098621">
    <property type="term" value="F:O-phosphoseryl-tRNA(Sec) selenium transferase activity"/>
    <property type="evidence" value="ECO:0007669"/>
    <property type="project" value="UniProtKB-EC"/>
</dbReference>
<dbReference type="EC" id="2.9.1.2" evidence="5"/>
<evidence type="ECO:0000256" key="17">
    <source>
        <dbReference type="ARBA" id="ARBA00048808"/>
    </source>
</evidence>
<dbReference type="GO" id="GO:0000049">
    <property type="term" value="F:tRNA binding"/>
    <property type="evidence" value="ECO:0007669"/>
    <property type="project" value="UniProtKB-KW"/>
</dbReference>
<evidence type="ECO:0000256" key="14">
    <source>
        <dbReference type="ARBA" id="ARBA00030669"/>
    </source>
</evidence>
<evidence type="ECO:0000256" key="13">
    <source>
        <dbReference type="ARBA" id="ARBA00026053"/>
    </source>
</evidence>
<dbReference type="InterPro" id="IPR019872">
    <property type="entry name" value="Sec-tRNA_Se_transferase"/>
</dbReference>
<dbReference type="SUPFAM" id="SSF53383">
    <property type="entry name" value="PLP-dependent transferases"/>
    <property type="match status" value="1"/>
</dbReference>
<dbReference type="InterPro" id="IPR015421">
    <property type="entry name" value="PyrdxlP-dep_Trfase_major"/>
</dbReference>
<evidence type="ECO:0000256" key="1">
    <source>
        <dbReference type="ARBA" id="ARBA00001933"/>
    </source>
</evidence>
<dbReference type="AlphaFoldDB" id="S4RAG1"/>
<keyword evidence="9" id="KW-0694">RNA-binding</keyword>
<comment type="similarity">
    <text evidence="4">Belongs to the SepSecS family.</text>
</comment>
<dbReference type="PANTHER" id="PTHR12944:SF2">
    <property type="entry name" value="O-PHOSPHOSERYL-TRNA(SEC) SELENIUM TRANSFERASE"/>
    <property type="match status" value="1"/>
</dbReference>
<dbReference type="Gene3D" id="3.40.640.10">
    <property type="entry name" value="Type I PLP-dependent aspartate aminotransferase-like (Major domain)"/>
    <property type="match status" value="1"/>
</dbReference>
<dbReference type="Pfam" id="PF05889">
    <property type="entry name" value="SepSecS"/>
    <property type="match status" value="1"/>
</dbReference>
<evidence type="ECO:0000256" key="9">
    <source>
        <dbReference type="ARBA" id="ARBA00022884"/>
    </source>
</evidence>
<evidence type="ECO:0000256" key="12">
    <source>
        <dbReference type="ARBA" id="ARBA00023266"/>
    </source>
</evidence>
<keyword evidence="12" id="KW-0711">Selenium</keyword>
<comment type="subunit">
    <text evidence="13">Homotetramer formed by a catalytic dimer and a non-catalytic dimer serving as a binding platform that orients tRNASec for catalysis. Each tetramer binds the CCA ends of two tRNAs which point to the active sites of the catalytic dimer.</text>
</comment>
<dbReference type="UniPathway" id="UPA00906">
    <property type="reaction ID" value="UER00898"/>
</dbReference>
<keyword evidence="8" id="KW-0808">Transferase</keyword>
<keyword evidence="7" id="KW-0820">tRNA-binding</keyword>
<evidence type="ECO:0000256" key="7">
    <source>
        <dbReference type="ARBA" id="ARBA00022555"/>
    </source>
</evidence>
<evidence type="ECO:0000256" key="8">
    <source>
        <dbReference type="ARBA" id="ARBA00022679"/>
    </source>
</evidence>
<name>S4RAG1_PETMA</name>
<evidence type="ECO:0000256" key="10">
    <source>
        <dbReference type="ARBA" id="ARBA00022898"/>
    </source>
</evidence>
<reference evidence="18" key="2">
    <citation type="submission" date="2025-09" db="UniProtKB">
        <authorList>
            <consortium name="Ensembl"/>
        </authorList>
    </citation>
    <scope>IDENTIFICATION</scope>
</reference>
<comment type="function">
    <text evidence="2">Converts O-phosphoseryl-tRNA(Sec) to selenocysteinyl-tRNA(Sec) required for selenoprotein biosynthesis.</text>
</comment>
<organism evidence="18">
    <name type="scientific">Petromyzon marinus</name>
    <name type="common">Sea lamprey</name>
    <dbReference type="NCBI Taxonomy" id="7757"/>
    <lineage>
        <taxon>Eukaryota</taxon>
        <taxon>Metazoa</taxon>
        <taxon>Chordata</taxon>
        <taxon>Craniata</taxon>
        <taxon>Vertebrata</taxon>
        <taxon>Cyclostomata</taxon>
        <taxon>Hyperoartia</taxon>
        <taxon>Petromyzontiformes</taxon>
        <taxon>Petromyzontidae</taxon>
        <taxon>Petromyzon</taxon>
    </lineage>
</organism>
<comment type="catalytic activity">
    <reaction evidence="17">
        <text>O-phospho-L-seryl-tRNA(Sec) + selenophosphate + H2O = L-selenocysteinyl-tRNA(Sec) + 2 phosphate</text>
        <dbReference type="Rhea" id="RHEA:25041"/>
        <dbReference type="Rhea" id="RHEA-COMP:9743"/>
        <dbReference type="Rhea" id="RHEA-COMP:9947"/>
        <dbReference type="ChEBI" id="CHEBI:15377"/>
        <dbReference type="ChEBI" id="CHEBI:16144"/>
        <dbReference type="ChEBI" id="CHEBI:43474"/>
        <dbReference type="ChEBI" id="CHEBI:78551"/>
        <dbReference type="ChEBI" id="CHEBI:78573"/>
        <dbReference type="EC" id="2.9.1.2"/>
    </reaction>
</comment>
<dbReference type="OMA" id="YGSHSEH"/>
<evidence type="ECO:0000313" key="18">
    <source>
        <dbReference type="Ensembl" id="ENSPMAP00000002192.1"/>
    </source>
</evidence>